<keyword evidence="3" id="KW-1185">Reference proteome</keyword>
<dbReference type="Proteomes" id="UP000014760">
    <property type="component" value="Unassembled WGS sequence"/>
</dbReference>
<proteinExistence type="predicted"/>
<organism evidence="1">
    <name type="scientific">Capitella teleta</name>
    <name type="common">Polychaete worm</name>
    <dbReference type="NCBI Taxonomy" id="283909"/>
    <lineage>
        <taxon>Eukaryota</taxon>
        <taxon>Metazoa</taxon>
        <taxon>Spiralia</taxon>
        <taxon>Lophotrochozoa</taxon>
        <taxon>Annelida</taxon>
        <taxon>Polychaeta</taxon>
        <taxon>Sedentaria</taxon>
        <taxon>Scolecida</taxon>
        <taxon>Capitellidae</taxon>
        <taxon>Capitella</taxon>
    </lineage>
</organism>
<dbReference type="HOGENOM" id="CLU_1512030_0_0_1"/>
<gene>
    <name evidence="1" type="ORF">CAPTEDRAFT_218862</name>
</gene>
<evidence type="ECO:0000313" key="1">
    <source>
        <dbReference type="EMBL" id="ELU06299.1"/>
    </source>
</evidence>
<sequence length="178" mass="21410">MASPGNITLEPNWARVPPHAPAYPNPPAFFRQTLAENYTQPYGKQAYQKWTDKWNCSHPEWRDEHYRLDSRTPVMRKIEFQSGTMRPAYREKWDHPAWRQEYRRQGVPETEATRARAINRTHWAQDEKRLYQFSNAMTSTQYKKPVTSVYGPMLREQVYGLNTQRNRHGFMPYEDFYF</sequence>
<dbReference type="OMA" id="HNRHGNM"/>
<reference evidence="1 3" key="2">
    <citation type="journal article" date="2013" name="Nature">
        <title>Insights into bilaterian evolution from three spiralian genomes.</title>
        <authorList>
            <person name="Simakov O."/>
            <person name="Marletaz F."/>
            <person name="Cho S.J."/>
            <person name="Edsinger-Gonzales E."/>
            <person name="Havlak P."/>
            <person name="Hellsten U."/>
            <person name="Kuo D.H."/>
            <person name="Larsson T."/>
            <person name="Lv J."/>
            <person name="Arendt D."/>
            <person name="Savage R."/>
            <person name="Osoegawa K."/>
            <person name="de Jong P."/>
            <person name="Grimwood J."/>
            <person name="Chapman J.A."/>
            <person name="Shapiro H."/>
            <person name="Aerts A."/>
            <person name="Otillar R.P."/>
            <person name="Terry A.Y."/>
            <person name="Boore J.L."/>
            <person name="Grigoriev I.V."/>
            <person name="Lindberg D.R."/>
            <person name="Seaver E.C."/>
            <person name="Weisblat D.A."/>
            <person name="Putnam N.H."/>
            <person name="Rokhsar D.S."/>
        </authorList>
    </citation>
    <scope>NUCLEOTIDE SEQUENCE</scope>
    <source>
        <strain evidence="1 3">I ESC-2004</strain>
    </source>
</reference>
<reference evidence="3" key="1">
    <citation type="submission" date="2012-12" db="EMBL/GenBank/DDBJ databases">
        <authorList>
            <person name="Hellsten U."/>
            <person name="Grimwood J."/>
            <person name="Chapman J.A."/>
            <person name="Shapiro H."/>
            <person name="Aerts A."/>
            <person name="Otillar R.P."/>
            <person name="Terry A.Y."/>
            <person name="Boore J.L."/>
            <person name="Simakov O."/>
            <person name="Marletaz F."/>
            <person name="Cho S.-J."/>
            <person name="Edsinger-Gonzales E."/>
            <person name="Havlak P."/>
            <person name="Kuo D.-H."/>
            <person name="Larsson T."/>
            <person name="Lv J."/>
            <person name="Arendt D."/>
            <person name="Savage R."/>
            <person name="Osoegawa K."/>
            <person name="de Jong P."/>
            <person name="Lindberg D.R."/>
            <person name="Seaver E.C."/>
            <person name="Weisblat D.A."/>
            <person name="Putnam N.H."/>
            <person name="Grigoriev I.V."/>
            <person name="Rokhsar D.S."/>
        </authorList>
    </citation>
    <scope>NUCLEOTIDE SEQUENCE</scope>
    <source>
        <strain evidence="3">I ESC-2004</strain>
    </source>
</reference>
<dbReference type="AlphaFoldDB" id="R7UIA7"/>
<dbReference type="OrthoDB" id="6038787at2759"/>
<protein>
    <submittedName>
        <fullName evidence="1 2">Uncharacterized protein</fullName>
    </submittedName>
</protein>
<dbReference type="EnsemblMetazoa" id="CapteT218862">
    <property type="protein sequence ID" value="CapteP218862"/>
    <property type="gene ID" value="CapteG218862"/>
</dbReference>
<dbReference type="EMBL" id="KB300788">
    <property type="protein sequence ID" value="ELU06299.1"/>
    <property type="molecule type" value="Genomic_DNA"/>
</dbReference>
<evidence type="ECO:0000313" key="3">
    <source>
        <dbReference type="Proteomes" id="UP000014760"/>
    </source>
</evidence>
<dbReference type="EMBL" id="AMQN01022905">
    <property type="status" value="NOT_ANNOTATED_CDS"/>
    <property type="molecule type" value="Genomic_DNA"/>
</dbReference>
<accession>R7UIA7</accession>
<reference evidence="2" key="3">
    <citation type="submission" date="2015-06" db="UniProtKB">
        <authorList>
            <consortium name="EnsemblMetazoa"/>
        </authorList>
    </citation>
    <scope>IDENTIFICATION</scope>
</reference>
<evidence type="ECO:0000313" key="2">
    <source>
        <dbReference type="EnsemblMetazoa" id="CapteP218862"/>
    </source>
</evidence>
<name>R7UIA7_CAPTE</name>